<name>A0ABW3VN07_9PSEU</name>
<sequence>MSVVRMSIAVRPSAAVLDALRDLPRPVVRGVTWSVPEQWIVKLRPLGHLTVPAAGGGLEAALVDAVADAVEGAGPVECVLGPRTVRLGGQWLAAPARGLDELGAAVFDATSPIVPVTHPQPFRADLVLARGRVPADLAGTEIDLRWTVEQVVLVADRSSPRGARLEDRAEVPLASTPSACRRANA</sequence>
<reference evidence="2" key="1">
    <citation type="journal article" date="2019" name="Int. J. Syst. Evol. Microbiol.">
        <title>The Global Catalogue of Microorganisms (GCM) 10K type strain sequencing project: providing services to taxonomists for standard genome sequencing and annotation.</title>
        <authorList>
            <consortium name="The Broad Institute Genomics Platform"/>
            <consortium name="The Broad Institute Genome Sequencing Center for Infectious Disease"/>
            <person name="Wu L."/>
            <person name="Ma J."/>
        </authorList>
    </citation>
    <scope>NUCLEOTIDE SEQUENCE [LARGE SCALE GENOMIC DNA]</scope>
    <source>
        <strain evidence="2">CCUG 49018</strain>
    </source>
</reference>
<dbReference type="Gene3D" id="3.90.1140.10">
    <property type="entry name" value="Cyclic phosphodiesterase"/>
    <property type="match status" value="1"/>
</dbReference>
<dbReference type="Proteomes" id="UP001597182">
    <property type="component" value="Unassembled WGS sequence"/>
</dbReference>
<dbReference type="RefSeq" id="WP_346092544.1">
    <property type="nucleotide sequence ID" value="NZ_BAABKS010000055.1"/>
</dbReference>
<evidence type="ECO:0000313" key="1">
    <source>
        <dbReference type="EMBL" id="MFD1236506.1"/>
    </source>
</evidence>
<proteinExistence type="predicted"/>
<accession>A0ABW3VN07</accession>
<keyword evidence="1" id="KW-0436">Ligase</keyword>
<protein>
    <submittedName>
        <fullName evidence="1">2'-5' RNA ligase family protein</fullName>
    </submittedName>
</protein>
<dbReference type="EMBL" id="JBHTMB010000227">
    <property type="protein sequence ID" value="MFD1236506.1"/>
    <property type="molecule type" value="Genomic_DNA"/>
</dbReference>
<evidence type="ECO:0000313" key="2">
    <source>
        <dbReference type="Proteomes" id="UP001597182"/>
    </source>
</evidence>
<keyword evidence="2" id="KW-1185">Reference proteome</keyword>
<gene>
    <name evidence="1" type="ORF">ACFQ34_24745</name>
</gene>
<comment type="caution">
    <text evidence="1">The sequence shown here is derived from an EMBL/GenBank/DDBJ whole genome shotgun (WGS) entry which is preliminary data.</text>
</comment>
<organism evidence="1 2">
    <name type="scientific">Pseudonocardia benzenivorans</name>
    <dbReference type="NCBI Taxonomy" id="228005"/>
    <lineage>
        <taxon>Bacteria</taxon>
        <taxon>Bacillati</taxon>
        <taxon>Actinomycetota</taxon>
        <taxon>Actinomycetes</taxon>
        <taxon>Pseudonocardiales</taxon>
        <taxon>Pseudonocardiaceae</taxon>
        <taxon>Pseudonocardia</taxon>
    </lineage>
</organism>
<dbReference type="GO" id="GO:0016874">
    <property type="term" value="F:ligase activity"/>
    <property type="evidence" value="ECO:0007669"/>
    <property type="project" value="UniProtKB-KW"/>
</dbReference>